<reference evidence="1 2" key="1">
    <citation type="submission" date="2024-01" db="EMBL/GenBank/DDBJ databases">
        <title>The complete chloroplast genome sequence of Lithospermum erythrorhizon: insights into the phylogenetic relationship among Boraginaceae species and the maternal lineages of purple gromwells.</title>
        <authorList>
            <person name="Okada T."/>
            <person name="Watanabe K."/>
        </authorList>
    </citation>
    <scope>NUCLEOTIDE SEQUENCE [LARGE SCALE GENOMIC DNA]</scope>
</reference>
<sequence>MVASQRDPRIHFPRQASYGVVLYRVSDDLTKLVAEVKPKEPINMRMVHGILETLREAEDELRWLVFGDDDTIFFVDNILTLLSEYDHTDYYYIGAPSEFVLSNYWYSFNQGFGGGGFILSYPLAKALVDDMDNCLRRYAKLKSSDAIVMSCIADIGVDLTPHQGIHQIDFRGDISGFLSAHSKAPLISLHHFDVVDSIFPTKDRYQSAHHLMEAANFDQSRILQQTICHNRKKNWSFSIAWGYTVHIYEKIMARSFIEVPIETFKTWLPHKSLPHYMFNTRKTSILPCEAPHVFFLDSIERISETNQILTVYSRAALRALPPCWVNHDGNSSADYVSRIEVISSVTKRIQEGRCECCDILDVENTAKVTFRECMIDEIIA</sequence>
<dbReference type="Pfam" id="PF04646">
    <property type="entry name" value="DUF604"/>
    <property type="match status" value="1"/>
</dbReference>
<accession>A0AAV3R7M4</accession>
<protein>
    <submittedName>
        <fullName evidence="1">Glycosyltransferase</fullName>
    </submittedName>
</protein>
<comment type="caution">
    <text evidence="1">The sequence shown here is derived from an EMBL/GenBank/DDBJ whole genome shotgun (WGS) entry which is preliminary data.</text>
</comment>
<dbReference type="AlphaFoldDB" id="A0AAV3R7M4"/>
<dbReference type="EMBL" id="BAABME010008102">
    <property type="protein sequence ID" value="GAA0172394.1"/>
    <property type="molecule type" value="Genomic_DNA"/>
</dbReference>
<dbReference type="InterPro" id="IPR006740">
    <property type="entry name" value="DUF604"/>
</dbReference>
<gene>
    <name evidence="1" type="ORF">LIER_26231</name>
</gene>
<proteinExistence type="predicted"/>
<dbReference type="Gene3D" id="3.90.550.50">
    <property type="match status" value="1"/>
</dbReference>
<name>A0AAV3R7M4_LITER</name>
<evidence type="ECO:0000313" key="1">
    <source>
        <dbReference type="EMBL" id="GAA0172394.1"/>
    </source>
</evidence>
<organism evidence="1 2">
    <name type="scientific">Lithospermum erythrorhizon</name>
    <name type="common">Purple gromwell</name>
    <name type="synonym">Lithospermum officinale var. erythrorhizon</name>
    <dbReference type="NCBI Taxonomy" id="34254"/>
    <lineage>
        <taxon>Eukaryota</taxon>
        <taxon>Viridiplantae</taxon>
        <taxon>Streptophyta</taxon>
        <taxon>Embryophyta</taxon>
        <taxon>Tracheophyta</taxon>
        <taxon>Spermatophyta</taxon>
        <taxon>Magnoliopsida</taxon>
        <taxon>eudicotyledons</taxon>
        <taxon>Gunneridae</taxon>
        <taxon>Pentapetalae</taxon>
        <taxon>asterids</taxon>
        <taxon>lamiids</taxon>
        <taxon>Boraginales</taxon>
        <taxon>Boraginaceae</taxon>
        <taxon>Boraginoideae</taxon>
        <taxon>Lithospermeae</taxon>
        <taxon>Lithospermum</taxon>
    </lineage>
</organism>
<evidence type="ECO:0000313" key="2">
    <source>
        <dbReference type="Proteomes" id="UP001454036"/>
    </source>
</evidence>
<keyword evidence="2" id="KW-1185">Reference proteome</keyword>
<dbReference type="PANTHER" id="PTHR10811">
    <property type="entry name" value="FRINGE-RELATED"/>
    <property type="match status" value="1"/>
</dbReference>
<dbReference type="Proteomes" id="UP001454036">
    <property type="component" value="Unassembled WGS sequence"/>
</dbReference>